<evidence type="ECO:0000259" key="1">
    <source>
        <dbReference type="Pfam" id="PF01548"/>
    </source>
</evidence>
<dbReference type="InterPro" id="IPR002525">
    <property type="entry name" value="Transp_IS110-like_N"/>
</dbReference>
<feature type="domain" description="Transposase IS110-like N-terminal" evidence="1">
    <location>
        <begin position="9"/>
        <end position="139"/>
    </location>
</feature>
<gene>
    <name evidence="2" type="ORF">EH244_32200</name>
</gene>
<dbReference type="RefSeq" id="WP_148101352.1">
    <property type="nucleotide sequence ID" value="NZ_RQXU01000086.1"/>
</dbReference>
<reference evidence="2 3" key="1">
    <citation type="submission" date="2018-11" db="EMBL/GenBank/DDBJ databases">
        <title>The genome of Variovorax sp T529.</title>
        <authorList>
            <person name="Gao J."/>
        </authorList>
    </citation>
    <scope>NUCLEOTIDE SEQUENCE [LARGE SCALE GENOMIC DNA]</scope>
    <source>
        <strain evidence="2 3">T529</strain>
    </source>
</reference>
<dbReference type="InterPro" id="IPR047650">
    <property type="entry name" value="Transpos_IS110"/>
</dbReference>
<dbReference type="PANTHER" id="PTHR33055">
    <property type="entry name" value="TRANSPOSASE FOR INSERTION SEQUENCE ELEMENT IS1111A"/>
    <property type="match status" value="1"/>
</dbReference>
<protein>
    <submittedName>
        <fullName evidence="2">IS110 family transposase</fullName>
    </submittedName>
</protein>
<dbReference type="PANTHER" id="PTHR33055:SF13">
    <property type="entry name" value="TRANSPOSASE"/>
    <property type="match status" value="1"/>
</dbReference>
<dbReference type="GO" id="GO:0004803">
    <property type="term" value="F:transposase activity"/>
    <property type="evidence" value="ECO:0007669"/>
    <property type="project" value="InterPro"/>
</dbReference>
<name>A0A3P3DXZ9_9BURK</name>
<dbReference type="GO" id="GO:0006313">
    <property type="term" value="P:DNA transposition"/>
    <property type="evidence" value="ECO:0007669"/>
    <property type="project" value="InterPro"/>
</dbReference>
<feature type="non-terminal residue" evidence="2">
    <location>
        <position position="139"/>
    </location>
</feature>
<dbReference type="Proteomes" id="UP000271590">
    <property type="component" value="Unassembled WGS sequence"/>
</dbReference>
<dbReference type="EMBL" id="RQXU01000086">
    <property type="protein sequence ID" value="RRH78854.1"/>
    <property type="molecule type" value="Genomic_DNA"/>
</dbReference>
<sequence>MQVLYPRCAGLDVHKDTIVACVRCVSPPMHQEVRSFGTTTTELLALGDWLAEHDCTHVAMEATGVYWKPVWHVLEAEFEWVLANAAHIRNVPGRKSDVNDAMWIADLLAHGLIRSSFVPPQAIQQLRDLTRTRKQLVRE</sequence>
<dbReference type="Pfam" id="PF01548">
    <property type="entry name" value="DEDD_Tnp_IS110"/>
    <property type="match status" value="1"/>
</dbReference>
<organism evidence="2 3">
    <name type="scientific">Variovorax beijingensis</name>
    <dbReference type="NCBI Taxonomy" id="2496117"/>
    <lineage>
        <taxon>Bacteria</taxon>
        <taxon>Pseudomonadati</taxon>
        <taxon>Pseudomonadota</taxon>
        <taxon>Betaproteobacteria</taxon>
        <taxon>Burkholderiales</taxon>
        <taxon>Comamonadaceae</taxon>
        <taxon>Variovorax</taxon>
    </lineage>
</organism>
<accession>A0A3P3DXZ9</accession>
<proteinExistence type="predicted"/>
<dbReference type="GO" id="GO:0003677">
    <property type="term" value="F:DNA binding"/>
    <property type="evidence" value="ECO:0007669"/>
    <property type="project" value="InterPro"/>
</dbReference>
<evidence type="ECO:0000313" key="2">
    <source>
        <dbReference type="EMBL" id="RRH78854.1"/>
    </source>
</evidence>
<evidence type="ECO:0000313" key="3">
    <source>
        <dbReference type="Proteomes" id="UP000271590"/>
    </source>
</evidence>
<comment type="caution">
    <text evidence="2">The sequence shown here is derived from an EMBL/GenBank/DDBJ whole genome shotgun (WGS) entry which is preliminary data.</text>
</comment>
<dbReference type="AlphaFoldDB" id="A0A3P3DXZ9"/>